<dbReference type="GO" id="GO:0016020">
    <property type="term" value="C:membrane"/>
    <property type="evidence" value="ECO:0007669"/>
    <property type="project" value="UniProtKB-SubCell"/>
</dbReference>
<evidence type="ECO:0000256" key="2">
    <source>
        <dbReference type="ARBA" id="ARBA00022692"/>
    </source>
</evidence>
<dbReference type="AlphaFoldDB" id="A0A6C0DJK5"/>
<dbReference type="Pfam" id="PF05154">
    <property type="entry name" value="TM2"/>
    <property type="match status" value="1"/>
</dbReference>
<name>A0A6C0DJK5_9ZZZZ</name>
<feature type="transmembrane region" description="Helical" evidence="6">
    <location>
        <begin position="113"/>
        <end position="133"/>
    </location>
</feature>
<sequence>MLDVKVTQGSFWKGAQIPYIVYILLTIFTGLFGLDHLALRSPLTAILKFLSIIPLLGFWYFYDIAQALGEREYVEKYGIAVPFYGPTGIGAGIFSGNKDIPNAPKDIPGPWRYFAYVLTTCMFFVFPVNKFVLGDYIGGILHIIFYILFPLTFIAIAWSFYDIYHVLFRTKDLFEKGVPHMVPASYLVGDYFRRNAIGPFPPNPPPPPSWFQRLFTAWAEVPIAAGKTVSGAIDLNRETTVGAVDTGIKASQAVIKEAANATAGVGRGVGDAVEGVGQGVETAAVSLGQAVEGVGKGVNAAAEGVGQAVSGVGTGVNAAAEGVGQAVDGVGKGINSAARGIGQGIESTAVGVGKAAEGYGRAVDRSAEGVAQGVASTLIATGKTAEGVGQAVVAVADNIGQSAQTAVNTAAKTVTNAEHTVNNAVKTVNSIEKGINSAVPVIIHNAEDAIPSVIRSVQSGVNNIGNSAQTVISNVGKGAQTAISNVGKGAQNASTAVSESIEQSANAATSTAEMLKKLPAIGDKIASNMSDPDKIVEAAKKGQAIIDTTRPPLEQAGGALALASLTDMPSVSTSVLLFSVALIAFSGYVFYTMRNTYTKPEKSDDPPSESRAIRGTSKSSK</sequence>
<accession>A0A6C0DJK5</accession>
<feature type="domain" description="TM2" evidence="7">
    <location>
        <begin position="19"/>
        <end position="64"/>
    </location>
</feature>
<feature type="transmembrane region" description="Helical" evidence="6">
    <location>
        <begin position="20"/>
        <end position="38"/>
    </location>
</feature>
<dbReference type="InterPro" id="IPR024153">
    <property type="entry name" value="Suprabasin"/>
</dbReference>
<dbReference type="InterPro" id="IPR007829">
    <property type="entry name" value="TM2"/>
</dbReference>
<keyword evidence="2 6" id="KW-0812">Transmembrane</keyword>
<dbReference type="PANTHER" id="PTHR23243">
    <property type="entry name" value="SUPRABASAL-SPECIFIC PROTEIN SUPRABASIN"/>
    <property type="match status" value="1"/>
</dbReference>
<organism evidence="8">
    <name type="scientific">viral metagenome</name>
    <dbReference type="NCBI Taxonomy" id="1070528"/>
    <lineage>
        <taxon>unclassified sequences</taxon>
        <taxon>metagenomes</taxon>
        <taxon>organismal metagenomes</taxon>
    </lineage>
</organism>
<comment type="subcellular location">
    <subcellularLocation>
        <location evidence="1">Membrane</location>
        <topology evidence="1">Multi-pass membrane protein</topology>
    </subcellularLocation>
</comment>
<evidence type="ECO:0000313" key="8">
    <source>
        <dbReference type="EMBL" id="QHT16464.1"/>
    </source>
</evidence>
<feature type="region of interest" description="Disordered" evidence="5">
    <location>
        <begin position="597"/>
        <end position="621"/>
    </location>
</feature>
<keyword evidence="4 6" id="KW-0472">Membrane</keyword>
<evidence type="ECO:0000256" key="1">
    <source>
        <dbReference type="ARBA" id="ARBA00004141"/>
    </source>
</evidence>
<protein>
    <recommendedName>
        <fullName evidence="7">TM2 domain-containing protein</fullName>
    </recommendedName>
</protein>
<reference evidence="8" key="1">
    <citation type="journal article" date="2020" name="Nature">
        <title>Giant virus diversity and host interactions through global metagenomics.</title>
        <authorList>
            <person name="Schulz F."/>
            <person name="Roux S."/>
            <person name="Paez-Espino D."/>
            <person name="Jungbluth S."/>
            <person name="Walsh D.A."/>
            <person name="Denef V.J."/>
            <person name="McMahon K.D."/>
            <person name="Konstantinidis K.T."/>
            <person name="Eloe-Fadrosh E.A."/>
            <person name="Kyrpides N.C."/>
            <person name="Woyke T."/>
        </authorList>
    </citation>
    <scope>NUCLEOTIDE SEQUENCE</scope>
    <source>
        <strain evidence="8">GVMAG-M-3300023174-189</strain>
    </source>
</reference>
<proteinExistence type="predicted"/>
<keyword evidence="3 6" id="KW-1133">Transmembrane helix</keyword>
<dbReference type="EMBL" id="MN739626">
    <property type="protein sequence ID" value="QHT16464.1"/>
    <property type="molecule type" value="Genomic_DNA"/>
</dbReference>
<dbReference type="Gene3D" id="1.20.120.20">
    <property type="entry name" value="Apolipoprotein"/>
    <property type="match status" value="2"/>
</dbReference>
<dbReference type="PANTHER" id="PTHR23243:SF3">
    <property type="entry name" value="SUPRABASIN"/>
    <property type="match status" value="1"/>
</dbReference>
<evidence type="ECO:0000256" key="3">
    <source>
        <dbReference type="ARBA" id="ARBA00022989"/>
    </source>
</evidence>
<evidence type="ECO:0000256" key="6">
    <source>
        <dbReference type="SAM" id="Phobius"/>
    </source>
</evidence>
<feature type="transmembrane region" description="Helical" evidence="6">
    <location>
        <begin position="140"/>
        <end position="161"/>
    </location>
</feature>
<feature type="transmembrane region" description="Helical" evidence="6">
    <location>
        <begin position="45"/>
        <end position="62"/>
    </location>
</feature>
<feature type="transmembrane region" description="Helical" evidence="6">
    <location>
        <begin position="575"/>
        <end position="593"/>
    </location>
</feature>
<evidence type="ECO:0000256" key="5">
    <source>
        <dbReference type="SAM" id="MobiDB-lite"/>
    </source>
</evidence>
<evidence type="ECO:0000256" key="4">
    <source>
        <dbReference type="ARBA" id="ARBA00023136"/>
    </source>
</evidence>
<evidence type="ECO:0000259" key="7">
    <source>
        <dbReference type="Pfam" id="PF05154"/>
    </source>
</evidence>